<dbReference type="EMBL" id="GGFL01008786">
    <property type="protein sequence ID" value="MBW72964.1"/>
    <property type="molecule type" value="Transcribed_RNA"/>
</dbReference>
<organism evidence="2">
    <name type="scientific">Anopheles darlingi</name>
    <name type="common">Mosquito</name>
    <dbReference type="NCBI Taxonomy" id="43151"/>
    <lineage>
        <taxon>Eukaryota</taxon>
        <taxon>Metazoa</taxon>
        <taxon>Ecdysozoa</taxon>
        <taxon>Arthropoda</taxon>
        <taxon>Hexapoda</taxon>
        <taxon>Insecta</taxon>
        <taxon>Pterygota</taxon>
        <taxon>Neoptera</taxon>
        <taxon>Endopterygota</taxon>
        <taxon>Diptera</taxon>
        <taxon>Nematocera</taxon>
        <taxon>Culicoidea</taxon>
        <taxon>Culicidae</taxon>
        <taxon>Anophelinae</taxon>
        <taxon>Anopheles</taxon>
    </lineage>
</organism>
<evidence type="ECO:0000313" key="2">
    <source>
        <dbReference type="EMBL" id="MBW72964.1"/>
    </source>
</evidence>
<reference evidence="2" key="1">
    <citation type="submission" date="2018-01" db="EMBL/GenBank/DDBJ databases">
        <title>An insight into the sialome of Amazonian anophelines.</title>
        <authorList>
            <person name="Ribeiro J.M."/>
            <person name="Scarpassa V."/>
            <person name="Calvo E."/>
        </authorList>
    </citation>
    <scope>NUCLEOTIDE SEQUENCE</scope>
</reference>
<keyword evidence="1" id="KW-0732">Signal</keyword>
<protein>
    <submittedName>
        <fullName evidence="2">Putative secreted protein</fullName>
    </submittedName>
</protein>
<proteinExistence type="predicted"/>
<feature type="signal peptide" evidence="1">
    <location>
        <begin position="1"/>
        <end position="19"/>
    </location>
</feature>
<dbReference type="AlphaFoldDB" id="A0A2M4D5U9"/>
<evidence type="ECO:0000256" key="1">
    <source>
        <dbReference type="SAM" id="SignalP"/>
    </source>
</evidence>
<sequence length="83" mass="9288">MVITVAMLFCCSASRPAIAVSQTLRVSTMMAPRTPKRGWGGGTVLQSNHAHVRTPSCACLCRRRTNTHTHARDRRTNTFRRYA</sequence>
<name>A0A2M4D5U9_ANODA</name>
<accession>A0A2M4D5U9</accession>
<feature type="chain" id="PRO_5014643292" evidence="1">
    <location>
        <begin position="20"/>
        <end position="83"/>
    </location>
</feature>